<evidence type="ECO:0000313" key="1">
    <source>
        <dbReference type="EMBL" id="MBN7797788.1"/>
    </source>
</evidence>
<evidence type="ECO:0008006" key="3">
    <source>
        <dbReference type="Google" id="ProtNLM"/>
    </source>
</evidence>
<dbReference type="RefSeq" id="WP_206561236.1">
    <property type="nucleotide sequence ID" value="NZ_JAFKCZ010000010.1"/>
</dbReference>
<dbReference type="Proteomes" id="UP000664303">
    <property type="component" value="Unassembled WGS sequence"/>
</dbReference>
<evidence type="ECO:0000313" key="2">
    <source>
        <dbReference type="Proteomes" id="UP000664303"/>
    </source>
</evidence>
<proteinExistence type="predicted"/>
<dbReference type="EMBL" id="JAFKCZ010000010">
    <property type="protein sequence ID" value="MBN7797788.1"/>
    <property type="molecule type" value="Genomic_DNA"/>
</dbReference>
<dbReference type="SUPFAM" id="SSF51735">
    <property type="entry name" value="NAD(P)-binding Rossmann-fold domains"/>
    <property type="match status" value="1"/>
</dbReference>
<reference evidence="1" key="1">
    <citation type="submission" date="2021-02" db="EMBL/GenBank/DDBJ databases">
        <title>PHA producing bacteria isolated from coastal sediment in Guangdong, Shenzhen.</title>
        <authorList>
            <person name="Zheng W."/>
            <person name="Yu S."/>
            <person name="Huang Y."/>
        </authorList>
    </citation>
    <scope>NUCLEOTIDE SEQUENCE</scope>
    <source>
        <strain evidence="1">TN14-10</strain>
    </source>
</reference>
<accession>A0A939DGT9</accession>
<dbReference type="AlphaFoldDB" id="A0A939DGT9"/>
<keyword evidence="2" id="KW-1185">Reference proteome</keyword>
<protein>
    <recommendedName>
        <fullName evidence="3">NAD-dependent epimerase/dehydratase family protein</fullName>
    </recommendedName>
</protein>
<dbReference type="InterPro" id="IPR036291">
    <property type="entry name" value="NAD(P)-bd_dom_sf"/>
</dbReference>
<comment type="caution">
    <text evidence="1">The sequence shown here is derived from an EMBL/GenBank/DDBJ whole genome shotgun (WGS) entry which is preliminary data.</text>
</comment>
<dbReference type="Gene3D" id="3.40.50.720">
    <property type="entry name" value="NAD(P)-binding Rossmann-like Domain"/>
    <property type="match status" value="1"/>
</dbReference>
<organism evidence="1 2">
    <name type="scientific">Parahaliea mediterranea</name>
    <dbReference type="NCBI Taxonomy" id="651086"/>
    <lineage>
        <taxon>Bacteria</taxon>
        <taxon>Pseudomonadati</taxon>
        <taxon>Pseudomonadota</taxon>
        <taxon>Gammaproteobacteria</taxon>
        <taxon>Cellvibrionales</taxon>
        <taxon>Halieaceae</taxon>
        <taxon>Parahaliea</taxon>
    </lineage>
</organism>
<sequence>MTDRVFITGTAGFIGFHLAKLLLAGGKAVHGHDGITDYYDTRLKCHRHTMLHEQERFTSTDLIAAVPGGPETAVGGDSLSPVARFRVVNIGNSDKVGFLDFVEAIKTELGVKSIHNYPYADR</sequence>
<gene>
    <name evidence="1" type="ORF">JYP50_14350</name>
</gene>
<name>A0A939DGT9_9GAMM</name>